<evidence type="ECO:0000256" key="1">
    <source>
        <dbReference type="ARBA" id="ARBA00022801"/>
    </source>
</evidence>
<evidence type="ECO:0000313" key="4">
    <source>
        <dbReference type="Proteomes" id="UP001232063"/>
    </source>
</evidence>
<dbReference type="InterPro" id="IPR003010">
    <property type="entry name" value="C-N_Hydrolase"/>
</dbReference>
<accession>A0AAE3QZ46</accession>
<dbReference type="Gene3D" id="3.60.110.10">
    <property type="entry name" value="Carbon-nitrogen hydrolase"/>
    <property type="match status" value="1"/>
</dbReference>
<dbReference type="InterPro" id="IPR036526">
    <property type="entry name" value="C-N_Hydrolase_sf"/>
</dbReference>
<dbReference type="InterPro" id="IPR050345">
    <property type="entry name" value="Aliph_Amidase/BUP"/>
</dbReference>
<feature type="domain" description="CN hydrolase" evidence="2">
    <location>
        <begin position="1"/>
        <end position="234"/>
    </location>
</feature>
<dbReference type="EMBL" id="JASJOU010000002">
    <property type="protein sequence ID" value="MDJ1500706.1"/>
    <property type="molecule type" value="Genomic_DNA"/>
</dbReference>
<name>A0AAE3QZ46_9BACT</name>
<dbReference type="GO" id="GO:0050126">
    <property type="term" value="F:N-carbamoylputrescine amidase activity"/>
    <property type="evidence" value="ECO:0007669"/>
    <property type="project" value="TreeGrafter"/>
</dbReference>
<dbReference type="CDD" id="cd07197">
    <property type="entry name" value="nitrilase"/>
    <property type="match status" value="1"/>
</dbReference>
<keyword evidence="4" id="KW-1185">Reference proteome</keyword>
<dbReference type="AlphaFoldDB" id="A0AAE3QZ46"/>
<comment type="caution">
    <text evidence="3">The sequence shown here is derived from an EMBL/GenBank/DDBJ whole genome shotgun (WGS) entry which is preliminary data.</text>
</comment>
<dbReference type="Proteomes" id="UP001232063">
    <property type="component" value="Unassembled WGS sequence"/>
</dbReference>
<evidence type="ECO:0000259" key="2">
    <source>
        <dbReference type="PROSITE" id="PS50263"/>
    </source>
</evidence>
<dbReference type="PANTHER" id="PTHR43674">
    <property type="entry name" value="NITRILASE C965.09-RELATED"/>
    <property type="match status" value="1"/>
</dbReference>
<dbReference type="PROSITE" id="PS50263">
    <property type="entry name" value="CN_HYDROLASE"/>
    <property type="match status" value="1"/>
</dbReference>
<proteinExistence type="predicted"/>
<dbReference type="RefSeq" id="WP_314510231.1">
    <property type="nucleotide sequence ID" value="NZ_JASJOU010000002.1"/>
</dbReference>
<dbReference type="GO" id="GO:0033388">
    <property type="term" value="P:putrescine biosynthetic process from arginine"/>
    <property type="evidence" value="ECO:0007669"/>
    <property type="project" value="TreeGrafter"/>
</dbReference>
<organism evidence="3 4">
    <name type="scientific">Xanthocytophaga agilis</name>
    <dbReference type="NCBI Taxonomy" id="3048010"/>
    <lineage>
        <taxon>Bacteria</taxon>
        <taxon>Pseudomonadati</taxon>
        <taxon>Bacteroidota</taxon>
        <taxon>Cytophagia</taxon>
        <taxon>Cytophagales</taxon>
        <taxon>Rhodocytophagaceae</taxon>
        <taxon>Xanthocytophaga</taxon>
    </lineage>
</organism>
<gene>
    <name evidence="3" type="ORF">QNI22_08615</name>
</gene>
<reference evidence="3" key="1">
    <citation type="submission" date="2023-05" db="EMBL/GenBank/DDBJ databases">
        <authorList>
            <person name="Zhang X."/>
        </authorList>
    </citation>
    <scope>NUCLEOTIDE SEQUENCE</scope>
    <source>
        <strain evidence="3">BD1B2-1</strain>
    </source>
</reference>
<dbReference type="PANTHER" id="PTHR43674:SF2">
    <property type="entry name" value="BETA-UREIDOPROPIONASE"/>
    <property type="match status" value="1"/>
</dbReference>
<dbReference type="SUPFAM" id="SSF56317">
    <property type="entry name" value="Carbon-nitrogen hydrolase"/>
    <property type="match status" value="1"/>
</dbReference>
<protein>
    <submittedName>
        <fullName evidence="3">Carbon-nitrogen hydrolase family protein</fullName>
    </submittedName>
</protein>
<keyword evidence="1 3" id="KW-0378">Hydrolase</keyword>
<dbReference type="Pfam" id="PF00795">
    <property type="entry name" value="CN_hydrolase"/>
    <property type="match status" value="1"/>
</dbReference>
<sequence>MKICVAQTKPVKGDITYNIEAHKSLIHLAISQNADTIIFPELSITGYEPTLADSLAATPDDSRLEVFQTLSNAHQITIGIGIPTRSLTGLHISMVLYQPQAPWQVYSKKYLHADEDPFFISGDNTLEVIRNAPQAALSICYELSVPEHAQHASALGANLYISSVAKTVKGVITAIERLTEIARTYVMDVVMSNCIGLCDEVECGGRSSVWNKQGVLLGQLDAIHEGILVFDTDTQEVVVQTLKTA</sequence>
<evidence type="ECO:0000313" key="3">
    <source>
        <dbReference type="EMBL" id="MDJ1500706.1"/>
    </source>
</evidence>